<evidence type="ECO:0000313" key="10">
    <source>
        <dbReference type="Proteomes" id="UP000887116"/>
    </source>
</evidence>
<name>A0A8X6GUF4_TRICU</name>
<dbReference type="InterPro" id="IPR001839">
    <property type="entry name" value="TGF-b_C"/>
</dbReference>
<evidence type="ECO:0000259" key="8">
    <source>
        <dbReference type="PROSITE" id="PS51362"/>
    </source>
</evidence>
<keyword evidence="7" id="KW-0732">Signal</keyword>
<dbReference type="CDD" id="cd13755">
    <property type="entry name" value="TGF_beta_maverick"/>
    <property type="match status" value="1"/>
</dbReference>
<feature type="domain" description="TGF-beta family profile" evidence="8">
    <location>
        <begin position="156"/>
        <end position="265"/>
    </location>
</feature>
<evidence type="ECO:0000256" key="6">
    <source>
        <dbReference type="RuleBase" id="RU000354"/>
    </source>
</evidence>
<dbReference type="Proteomes" id="UP000887116">
    <property type="component" value="Unassembled WGS sequence"/>
</dbReference>
<evidence type="ECO:0000256" key="1">
    <source>
        <dbReference type="ARBA" id="ARBA00004613"/>
    </source>
</evidence>
<dbReference type="EMBL" id="BMAO01026682">
    <property type="protein sequence ID" value="GFR11551.1"/>
    <property type="molecule type" value="Genomic_DNA"/>
</dbReference>
<dbReference type="InterPro" id="IPR017948">
    <property type="entry name" value="TGFb_CS"/>
</dbReference>
<keyword evidence="3" id="KW-0964">Secreted</keyword>
<comment type="caution">
    <text evidence="9">The sequence shown here is derived from an EMBL/GenBank/DDBJ whole genome shotgun (WGS) entry which is preliminary data.</text>
</comment>
<evidence type="ECO:0000256" key="5">
    <source>
        <dbReference type="ARBA" id="ARBA00023157"/>
    </source>
</evidence>
<dbReference type="InterPro" id="IPR015615">
    <property type="entry name" value="TGF-beta-rel"/>
</dbReference>
<dbReference type="Gene3D" id="2.10.90.10">
    <property type="entry name" value="Cystine-knot cytokines"/>
    <property type="match status" value="1"/>
</dbReference>
<dbReference type="GO" id="GO:0005125">
    <property type="term" value="F:cytokine activity"/>
    <property type="evidence" value="ECO:0007669"/>
    <property type="project" value="TreeGrafter"/>
</dbReference>
<keyword evidence="5" id="KW-1015">Disulfide bond</keyword>
<dbReference type="InterPro" id="IPR029034">
    <property type="entry name" value="Cystine-knot_cytokine"/>
</dbReference>
<feature type="chain" id="PRO_5036460667" description="TGF-beta family profile domain-containing protein" evidence="7">
    <location>
        <begin position="21"/>
        <end position="265"/>
    </location>
</feature>
<protein>
    <recommendedName>
        <fullName evidence="8">TGF-beta family profile domain-containing protein</fullName>
    </recommendedName>
</protein>
<feature type="signal peptide" evidence="7">
    <location>
        <begin position="1"/>
        <end position="20"/>
    </location>
</feature>
<keyword evidence="4 6" id="KW-0339">Growth factor</keyword>
<comment type="subcellular location">
    <subcellularLocation>
        <location evidence="1">Secreted</location>
    </subcellularLocation>
</comment>
<accession>A0A8X6GUF4</accession>
<keyword evidence="10" id="KW-1185">Reference proteome</keyword>
<dbReference type="AlphaFoldDB" id="A0A8X6GUF4"/>
<dbReference type="PANTHER" id="PTHR11848:SF119">
    <property type="entry name" value="TGF-BETA FAMILY PROFILE DOMAIN-CONTAINING PROTEIN"/>
    <property type="match status" value="1"/>
</dbReference>
<proteinExistence type="inferred from homology"/>
<dbReference type="Pfam" id="PF00019">
    <property type="entry name" value="TGF_beta"/>
    <property type="match status" value="1"/>
</dbReference>
<dbReference type="GO" id="GO:0005615">
    <property type="term" value="C:extracellular space"/>
    <property type="evidence" value="ECO:0007669"/>
    <property type="project" value="TreeGrafter"/>
</dbReference>
<evidence type="ECO:0000313" key="9">
    <source>
        <dbReference type="EMBL" id="GFR11551.1"/>
    </source>
</evidence>
<evidence type="ECO:0000256" key="4">
    <source>
        <dbReference type="ARBA" id="ARBA00023030"/>
    </source>
</evidence>
<dbReference type="SMART" id="SM00204">
    <property type="entry name" value="TGFB"/>
    <property type="match status" value="1"/>
</dbReference>
<dbReference type="PANTHER" id="PTHR11848">
    <property type="entry name" value="TGF-BETA FAMILY"/>
    <property type="match status" value="1"/>
</dbReference>
<evidence type="ECO:0000256" key="2">
    <source>
        <dbReference type="ARBA" id="ARBA00006656"/>
    </source>
</evidence>
<organism evidence="9 10">
    <name type="scientific">Trichonephila clavata</name>
    <name type="common">Joro spider</name>
    <name type="synonym">Nephila clavata</name>
    <dbReference type="NCBI Taxonomy" id="2740835"/>
    <lineage>
        <taxon>Eukaryota</taxon>
        <taxon>Metazoa</taxon>
        <taxon>Ecdysozoa</taxon>
        <taxon>Arthropoda</taxon>
        <taxon>Chelicerata</taxon>
        <taxon>Arachnida</taxon>
        <taxon>Araneae</taxon>
        <taxon>Araneomorphae</taxon>
        <taxon>Entelegynae</taxon>
        <taxon>Araneoidea</taxon>
        <taxon>Nephilidae</taxon>
        <taxon>Trichonephila</taxon>
    </lineage>
</organism>
<gene>
    <name evidence="9" type="ORF">TNCT_278601</name>
</gene>
<dbReference type="GO" id="GO:0008083">
    <property type="term" value="F:growth factor activity"/>
    <property type="evidence" value="ECO:0007669"/>
    <property type="project" value="UniProtKB-KW"/>
</dbReference>
<dbReference type="SUPFAM" id="SSF57501">
    <property type="entry name" value="Cystine-knot cytokines"/>
    <property type="match status" value="1"/>
</dbReference>
<evidence type="ECO:0000256" key="3">
    <source>
        <dbReference type="ARBA" id="ARBA00022525"/>
    </source>
</evidence>
<comment type="similarity">
    <text evidence="2 6">Belongs to the TGF-beta family.</text>
</comment>
<dbReference type="OrthoDB" id="5949851at2759"/>
<dbReference type="PROSITE" id="PS51362">
    <property type="entry name" value="TGF_BETA_2"/>
    <property type="match status" value="1"/>
</dbReference>
<evidence type="ECO:0000256" key="7">
    <source>
        <dbReference type="SAM" id="SignalP"/>
    </source>
</evidence>
<reference evidence="9" key="1">
    <citation type="submission" date="2020-07" db="EMBL/GenBank/DDBJ databases">
        <title>Multicomponent nature underlies the extraordinary mechanical properties of spider dragline silk.</title>
        <authorList>
            <person name="Kono N."/>
            <person name="Nakamura H."/>
            <person name="Mori M."/>
            <person name="Yoshida Y."/>
            <person name="Ohtoshi R."/>
            <person name="Malay A.D."/>
            <person name="Moran D.A.P."/>
            <person name="Tomita M."/>
            <person name="Numata K."/>
            <person name="Arakawa K."/>
        </authorList>
    </citation>
    <scope>NUCLEOTIDE SEQUENCE</scope>
</reference>
<dbReference type="PROSITE" id="PS00250">
    <property type="entry name" value="TGF_BETA_1"/>
    <property type="match status" value="1"/>
</dbReference>
<sequence>MRSALSALAIFLVVSVSVASLEPEAQQVLRSLKKRILAELGMKNFPDMRLVNTTDAQMHRMTRKYLKNVKRSEKELLIFHHTACERSSHVVFHPEIDYDSHLQWARLKFPNGSAMDISEPVLRWREDGQEPLLNLHCVRCCGAKLELKTRTPSVLRLKRSACGGKCCRRPLSISFADIGWNWIVQPKEFEAFYCKGRCNDSKGHFANTHALMQSILKIKGHNVSRPCCAPKKLRPLELLHYDDKNPPELTVTKMKGMIVKECACT</sequence>